<dbReference type="EMBL" id="CAXKWB010034430">
    <property type="protein sequence ID" value="CAL4144709.1"/>
    <property type="molecule type" value="Genomic_DNA"/>
</dbReference>
<comment type="caution">
    <text evidence="2">Lacks conserved residue(s) required for the propagation of feature annotation.</text>
</comment>
<dbReference type="Proteomes" id="UP001497623">
    <property type="component" value="Unassembled WGS sequence"/>
</dbReference>
<feature type="domain" description="CUB" evidence="3">
    <location>
        <begin position="88"/>
        <end position="248"/>
    </location>
</feature>
<dbReference type="Pfam" id="PF00431">
    <property type="entry name" value="CUB"/>
    <property type="match status" value="1"/>
</dbReference>
<organism evidence="4 5">
    <name type="scientific">Meganyctiphanes norvegica</name>
    <name type="common">Northern krill</name>
    <name type="synonym">Thysanopoda norvegica</name>
    <dbReference type="NCBI Taxonomy" id="48144"/>
    <lineage>
        <taxon>Eukaryota</taxon>
        <taxon>Metazoa</taxon>
        <taxon>Ecdysozoa</taxon>
        <taxon>Arthropoda</taxon>
        <taxon>Crustacea</taxon>
        <taxon>Multicrustacea</taxon>
        <taxon>Malacostraca</taxon>
        <taxon>Eumalacostraca</taxon>
        <taxon>Eucarida</taxon>
        <taxon>Euphausiacea</taxon>
        <taxon>Euphausiidae</taxon>
        <taxon>Meganyctiphanes</taxon>
    </lineage>
</organism>
<gene>
    <name evidence="4" type="ORF">MNOR_LOCUS29541</name>
</gene>
<dbReference type="AlphaFoldDB" id="A0AAV2RUF5"/>
<name>A0AAV2RUF5_MEGNR</name>
<dbReference type="Gene3D" id="2.60.120.290">
    <property type="entry name" value="Spermadhesin, CUB domain"/>
    <property type="match status" value="1"/>
</dbReference>
<keyword evidence="5" id="KW-1185">Reference proteome</keyword>
<feature type="non-terminal residue" evidence="4">
    <location>
        <position position="1"/>
    </location>
</feature>
<dbReference type="InterPro" id="IPR052129">
    <property type="entry name" value="Spermadhesin-Link_domain"/>
</dbReference>
<keyword evidence="1" id="KW-1015">Disulfide bond</keyword>
<dbReference type="InterPro" id="IPR000859">
    <property type="entry name" value="CUB_dom"/>
</dbReference>
<dbReference type="SMART" id="SM00042">
    <property type="entry name" value="CUB"/>
    <property type="match status" value="1"/>
</dbReference>
<accession>A0AAV2RUF5</accession>
<reference evidence="4 5" key="1">
    <citation type="submission" date="2024-05" db="EMBL/GenBank/DDBJ databases">
        <authorList>
            <person name="Wallberg A."/>
        </authorList>
    </citation>
    <scope>NUCLEOTIDE SEQUENCE [LARGE SCALE GENOMIC DNA]</scope>
</reference>
<dbReference type="PROSITE" id="PS01180">
    <property type="entry name" value="CUB"/>
    <property type="match status" value="1"/>
</dbReference>
<evidence type="ECO:0000313" key="5">
    <source>
        <dbReference type="Proteomes" id="UP001497623"/>
    </source>
</evidence>
<evidence type="ECO:0000256" key="2">
    <source>
        <dbReference type="PROSITE-ProRule" id="PRU00059"/>
    </source>
</evidence>
<feature type="non-terminal residue" evidence="4">
    <location>
        <position position="263"/>
    </location>
</feature>
<sequence length="263" mass="30002">RLVMKKVKFSTTSRDVNKVCDEDNQKDVRPPYFEVEDIFNTTTRFCSFEGEYTIHAFGDFLKTRFVSDGSEDLIPDIQYTILEEEHCCGGVFYHKYSSSLKSNELSATTPGYPDFYNASTRCPYIFRCRPDKKGAKCKIQVHFVDFELESANQETFNRLDGRFPDENTMIVASEGPFANRVDNQTNGCKNKDQVWVSTCTTLFTSSAQRFCSVNEPSKSITAEEQILVYFQSNAKREDRGFLINYHAVDENGVSPPIKNSTAC</sequence>
<dbReference type="CDD" id="cd00041">
    <property type="entry name" value="CUB"/>
    <property type="match status" value="1"/>
</dbReference>
<protein>
    <recommendedName>
        <fullName evidence="3">CUB domain-containing protein</fullName>
    </recommendedName>
</protein>
<evidence type="ECO:0000256" key="1">
    <source>
        <dbReference type="ARBA" id="ARBA00023157"/>
    </source>
</evidence>
<dbReference type="InterPro" id="IPR035914">
    <property type="entry name" value="Sperma_CUB_dom_sf"/>
</dbReference>
<dbReference type="SUPFAM" id="SSF49854">
    <property type="entry name" value="Spermadhesin, CUB domain"/>
    <property type="match status" value="1"/>
</dbReference>
<evidence type="ECO:0000259" key="3">
    <source>
        <dbReference type="PROSITE" id="PS01180"/>
    </source>
</evidence>
<evidence type="ECO:0000313" key="4">
    <source>
        <dbReference type="EMBL" id="CAL4144709.1"/>
    </source>
</evidence>
<comment type="caution">
    <text evidence="4">The sequence shown here is derived from an EMBL/GenBank/DDBJ whole genome shotgun (WGS) entry which is preliminary data.</text>
</comment>
<proteinExistence type="predicted"/>
<dbReference type="PANTHER" id="PTHR46908:SF8">
    <property type="entry name" value="C-TYPE LECTIN DOMAIN-CONTAINING PROTEIN"/>
    <property type="match status" value="1"/>
</dbReference>
<dbReference type="PANTHER" id="PTHR46908">
    <property type="entry name" value="CUBILIN-LIKE PROTEIN"/>
    <property type="match status" value="1"/>
</dbReference>